<keyword evidence="3" id="KW-1185">Reference proteome</keyword>
<gene>
    <name evidence="2" type="ORF">J116_016030</name>
</gene>
<keyword evidence="1" id="KW-0812">Transmembrane</keyword>
<name>A0A1D3DTX0_9ACTN</name>
<sequence length="243" mass="25034">MVTPAGPGPALRLVRAVVFAAVCVLTAALGHSLAADYALPVGFLSVAMAVTTAAAWWLGGAERGALSITASTVGVQLALHTIFSFAPVPGGGSGHHQHHQQTAAALPPSVCMGGATDPVAQAVWQAHTGTAPPAPPGPESSVAYVVQLLTHGSWTMFSAHVLAALVCGLWMWRGEAAFFTIARSLHGALFEPLRLALAGLPPARPVAVPRGAPVAVHPRRLRDLLLRHAMSRRGPPRGCPVPC</sequence>
<dbReference type="EMBL" id="ASHX02000001">
    <property type="protein sequence ID" value="OEJ95765.1"/>
    <property type="molecule type" value="Genomic_DNA"/>
</dbReference>
<feature type="transmembrane region" description="Helical" evidence="1">
    <location>
        <begin position="65"/>
        <end position="86"/>
    </location>
</feature>
<feature type="transmembrane region" description="Helical" evidence="1">
    <location>
        <begin position="12"/>
        <end position="31"/>
    </location>
</feature>
<comment type="caution">
    <text evidence="2">The sequence shown here is derived from an EMBL/GenBank/DDBJ whole genome shotgun (WGS) entry which is preliminary data.</text>
</comment>
<proteinExistence type="predicted"/>
<dbReference type="eggNOG" id="ENOG5033YQ7">
    <property type="taxonomic scope" value="Bacteria"/>
</dbReference>
<dbReference type="AlphaFoldDB" id="A0A1D3DTX0"/>
<keyword evidence="1" id="KW-1133">Transmembrane helix</keyword>
<feature type="transmembrane region" description="Helical" evidence="1">
    <location>
        <begin position="154"/>
        <end position="172"/>
    </location>
</feature>
<organism evidence="2 3">
    <name type="scientific">Streptomyces thermolilacinus SPC6</name>
    <dbReference type="NCBI Taxonomy" id="1306406"/>
    <lineage>
        <taxon>Bacteria</taxon>
        <taxon>Bacillati</taxon>
        <taxon>Actinomycetota</taxon>
        <taxon>Actinomycetes</taxon>
        <taxon>Kitasatosporales</taxon>
        <taxon>Streptomycetaceae</taxon>
        <taxon>Streptomyces</taxon>
    </lineage>
</organism>
<keyword evidence="1" id="KW-0472">Membrane</keyword>
<feature type="transmembrane region" description="Helical" evidence="1">
    <location>
        <begin position="37"/>
        <end position="58"/>
    </location>
</feature>
<dbReference type="Proteomes" id="UP000095329">
    <property type="component" value="Unassembled WGS sequence"/>
</dbReference>
<dbReference type="STRING" id="1306406.J116_016030"/>
<evidence type="ECO:0000313" key="2">
    <source>
        <dbReference type="EMBL" id="OEJ95765.1"/>
    </source>
</evidence>
<protein>
    <recommendedName>
        <fullName evidence="4">Integral membrane protein</fullName>
    </recommendedName>
</protein>
<evidence type="ECO:0000256" key="1">
    <source>
        <dbReference type="SAM" id="Phobius"/>
    </source>
</evidence>
<evidence type="ECO:0008006" key="4">
    <source>
        <dbReference type="Google" id="ProtNLM"/>
    </source>
</evidence>
<evidence type="ECO:0000313" key="3">
    <source>
        <dbReference type="Proteomes" id="UP000095329"/>
    </source>
</evidence>
<reference evidence="2 3" key="1">
    <citation type="journal article" date="2013" name="Genome Announc.">
        <title>Genome Sequence of Streptomyces violaceusniger Strain SPC6, a Halotolerant Streptomycete That Exhibits Rapid Growth and Development.</title>
        <authorList>
            <person name="Chen X."/>
            <person name="Zhang B."/>
            <person name="Zhang W."/>
            <person name="Wu X."/>
            <person name="Zhang M."/>
            <person name="Chen T."/>
            <person name="Liu G."/>
            <person name="Dyson P."/>
        </authorList>
    </citation>
    <scope>NUCLEOTIDE SEQUENCE [LARGE SCALE GENOMIC DNA]</scope>
    <source>
        <strain evidence="2 3">SPC6</strain>
    </source>
</reference>
<accession>A0A1D3DTX0</accession>